<sequence length="160" mass="16001">MSFVITSPEMLATASAQLAGIGSAISEANAAAAAPITGVLAAGADEVSAAIAAMFTAHGQAYQAISAQAEAFHNQFVQTVAANAAAYASTEVANVEQTLLNAVNAPSQALTGRALIGNGVNGTSPGQAGGNGGWLWGNGATAHRAPRAKRGSRRRCRIVR</sequence>
<feature type="region of interest" description="Disordered" evidence="1">
    <location>
        <begin position="140"/>
        <end position="160"/>
    </location>
</feature>
<evidence type="ECO:0000313" key="3">
    <source>
        <dbReference type="EMBL" id="BCI88923.1"/>
    </source>
</evidence>
<protein>
    <recommendedName>
        <fullName evidence="2">PE domain-containing protein</fullName>
    </recommendedName>
</protein>
<name>A0A7G1IFG6_MYCKA</name>
<dbReference type="SUPFAM" id="SSF140459">
    <property type="entry name" value="PE/PPE dimer-like"/>
    <property type="match status" value="1"/>
</dbReference>
<dbReference type="Pfam" id="PF00934">
    <property type="entry name" value="PE"/>
    <property type="match status" value="1"/>
</dbReference>
<accession>A0A7G1IFG6</accession>
<evidence type="ECO:0000256" key="1">
    <source>
        <dbReference type="SAM" id="MobiDB-lite"/>
    </source>
</evidence>
<gene>
    <name evidence="3" type="ORF">NIIDMKKI_41290</name>
</gene>
<dbReference type="InterPro" id="IPR000084">
    <property type="entry name" value="PE-PGRS_N"/>
</dbReference>
<evidence type="ECO:0000313" key="4">
    <source>
        <dbReference type="Proteomes" id="UP000516380"/>
    </source>
</evidence>
<dbReference type="EMBL" id="AP023343">
    <property type="protein sequence ID" value="BCI88923.1"/>
    <property type="molecule type" value="Genomic_DNA"/>
</dbReference>
<feature type="compositionally biased region" description="Basic residues" evidence="1">
    <location>
        <begin position="144"/>
        <end position="160"/>
    </location>
</feature>
<proteinExistence type="predicted"/>
<dbReference type="Proteomes" id="UP000516380">
    <property type="component" value="Chromosome"/>
</dbReference>
<reference evidence="3 4" key="1">
    <citation type="submission" date="2020-07" db="EMBL/GenBank/DDBJ databases">
        <title>Mycobacterium kansasii (former subtype) with zoonotic potential isolated from diseased indoor pet cat, Japan.</title>
        <authorList>
            <person name="Fukano H."/>
            <person name="Terazono T."/>
            <person name="Hoshino Y."/>
        </authorList>
    </citation>
    <scope>NUCLEOTIDE SEQUENCE [LARGE SCALE GENOMIC DNA]</scope>
    <source>
        <strain evidence="3 4">Kuro-I</strain>
    </source>
</reference>
<dbReference type="InterPro" id="IPR038332">
    <property type="entry name" value="PPE_sf"/>
</dbReference>
<keyword evidence="4" id="KW-1185">Reference proteome</keyword>
<dbReference type="AlphaFoldDB" id="A0A7G1IFG6"/>
<organism evidence="3 4">
    <name type="scientific">Mycobacterium kansasii</name>
    <dbReference type="NCBI Taxonomy" id="1768"/>
    <lineage>
        <taxon>Bacteria</taxon>
        <taxon>Bacillati</taxon>
        <taxon>Actinomycetota</taxon>
        <taxon>Actinomycetes</taxon>
        <taxon>Mycobacteriales</taxon>
        <taxon>Mycobacteriaceae</taxon>
        <taxon>Mycobacterium</taxon>
    </lineage>
</organism>
<evidence type="ECO:0000259" key="2">
    <source>
        <dbReference type="Pfam" id="PF00934"/>
    </source>
</evidence>
<dbReference type="Gene3D" id="1.10.287.850">
    <property type="entry name" value="HP0062-like domain"/>
    <property type="match status" value="1"/>
</dbReference>
<feature type="domain" description="PE" evidence="2">
    <location>
        <begin position="4"/>
        <end position="94"/>
    </location>
</feature>